<dbReference type="GO" id="GO:0019698">
    <property type="term" value="P:D-galacturonate catabolic process"/>
    <property type="evidence" value="ECO:0007669"/>
    <property type="project" value="TreeGrafter"/>
</dbReference>
<evidence type="ECO:0000256" key="2">
    <source>
        <dbReference type="ARBA" id="ARBA00008086"/>
    </source>
</evidence>
<keyword evidence="4 6" id="KW-0862">Zinc</keyword>
<dbReference type="RefSeq" id="WP_147929996.1">
    <property type="nucleotide sequence ID" value="NZ_VOXD01000008.1"/>
</dbReference>
<dbReference type="Proteomes" id="UP000321907">
    <property type="component" value="Unassembled WGS sequence"/>
</dbReference>
<dbReference type="OrthoDB" id="9770644at2"/>
<keyword evidence="8" id="KW-1185">Reference proteome</keyword>
<dbReference type="EMBL" id="VOXD01000008">
    <property type="protein sequence ID" value="TXF90239.1"/>
    <property type="molecule type" value="Genomic_DNA"/>
</dbReference>
<dbReference type="PIRSF" id="PIRSF006625">
    <property type="entry name" value="KduI"/>
    <property type="match status" value="1"/>
</dbReference>
<dbReference type="SUPFAM" id="SSF51182">
    <property type="entry name" value="RmlC-like cupins"/>
    <property type="match status" value="1"/>
</dbReference>
<comment type="cofactor">
    <cofactor evidence="6">
        <name>Zn(2+)</name>
        <dbReference type="ChEBI" id="CHEBI:29105"/>
    </cofactor>
    <text evidence="6">Binds 1 zinc ion per subunit.</text>
</comment>
<dbReference type="InterPro" id="IPR027449">
    <property type="entry name" value="KduI_N"/>
</dbReference>
<reference evidence="7 8" key="1">
    <citation type="submission" date="2019-08" db="EMBL/GenBank/DDBJ databases">
        <title>Lewinella sp. strain SSH13 Genome sequencing and assembly.</title>
        <authorList>
            <person name="Kim I."/>
        </authorList>
    </citation>
    <scope>NUCLEOTIDE SEQUENCE [LARGE SCALE GENOMIC DNA]</scope>
    <source>
        <strain evidence="7 8">SSH13</strain>
    </source>
</reference>
<dbReference type="InterPro" id="IPR007045">
    <property type="entry name" value="KduI"/>
</dbReference>
<name>A0A5C7FXJ5_9BACT</name>
<dbReference type="Gene3D" id="2.60.120.520">
    <property type="entry name" value="pectin degrading enzyme 5-keto 4- deoxyuronate isomerase, domain 1"/>
    <property type="match status" value="1"/>
</dbReference>
<dbReference type="CDD" id="cd20491">
    <property type="entry name" value="cupin_KduI_C"/>
    <property type="match status" value="1"/>
</dbReference>
<keyword evidence="5 6" id="KW-0413">Isomerase</keyword>
<dbReference type="HAMAP" id="MF_00687">
    <property type="entry name" value="KduI"/>
    <property type="match status" value="1"/>
</dbReference>
<dbReference type="InterPro" id="IPR011051">
    <property type="entry name" value="RmlC_Cupin_sf"/>
</dbReference>
<dbReference type="PANTHER" id="PTHR38461">
    <property type="entry name" value="4-DEOXY-L-THREO-5-HEXOSULOSE-URONATE KETOL-ISOMERASE"/>
    <property type="match status" value="1"/>
</dbReference>
<dbReference type="GO" id="GO:0008697">
    <property type="term" value="F:4-deoxy-L-threo-5-hexosulose-uronate ketol-isomerase activity"/>
    <property type="evidence" value="ECO:0007669"/>
    <property type="project" value="UniProtKB-UniRule"/>
</dbReference>
<evidence type="ECO:0000256" key="1">
    <source>
        <dbReference type="ARBA" id="ARBA00000552"/>
    </source>
</evidence>
<dbReference type="Pfam" id="PF04962">
    <property type="entry name" value="KduI"/>
    <property type="match status" value="1"/>
</dbReference>
<comment type="catalytic activity">
    <reaction evidence="1 6">
        <text>5-dehydro-4-deoxy-D-glucuronate = 3-deoxy-D-glycero-2,5-hexodiulosonate</text>
        <dbReference type="Rhea" id="RHEA:23896"/>
        <dbReference type="ChEBI" id="CHEBI:17117"/>
        <dbReference type="ChEBI" id="CHEBI:29071"/>
        <dbReference type="EC" id="5.3.1.17"/>
    </reaction>
</comment>
<evidence type="ECO:0000256" key="4">
    <source>
        <dbReference type="ARBA" id="ARBA00022833"/>
    </source>
</evidence>
<dbReference type="EC" id="5.3.1.17" evidence="6"/>
<dbReference type="GO" id="GO:0045490">
    <property type="term" value="P:pectin catabolic process"/>
    <property type="evidence" value="ECO:0007669"/>
    <property type="project" value="UniProtKB-UniRule"/>
</dbReference>
<comment type="function">
    <text evidence="6">Catalyzes the isomerization of 5-dehydro-4-deoxy-D-glucuronate to 3-deoxy-D-glycero-2,5-hexodiulosonate.</text>
</comment>
<comment type="similarity">
    <text evidence="2 6">Belongs to the KduI family.</text>
</comment>
<comment type="caution">
    <text evidence="7">The sequence shown here is derived from an EMBL/GenBank/DDBJ whole genome shotgun (WGS) entry which is preliminary data.</text>
</comment>
<dbReference type="InterPro" id="IPR021120">
    <property type="entry name" value="KduI/IolB_isomerase"/>
</dbReference>
<dbReference type="Gene3D" id="2.60.120.10">
    <property type="entry name" value="Jelly Rolls"/>
    <property type="match status" value="1"/>
</dbReference>
<feature type="binding site" evidence="6">
    <location>
        <position position="194"/>
    </location>
    <ligand>
        <name>Zn(2+)</name>
        <dbReference type="ChEBI" id="CHEBI:29105"/>
    </ligand>
</feature>
<evidence type="ECO:0000256" key="6">
    <source>
        <dbReference type="HAMAP-Rule" id="MF_00687"/>
    </source>
</evidence>
<feature type="binding site" evidence="6">
    <location>
        <position position="201"/>
    </location>
    <ligand>
        <name>Zn(2+)</name>
        <dbReference type="ChEBI" id="CHEBI:29105"/>
    </ligand>
</feature>
<evidence type="ECO:0000256" key="3">
    <source>
        <dbReference type="ARBA" id="ARBA00022723"/>
    </source>
</evidence>
<dbReference type="AlphaFoldDB" id="A0A5C7FXJ5"/>
<organism evidence="7 8">
    <name type="scientific">Neolewinella aurantiaca</name>
    <dbReference type="NCBI Taxonomy" id="2602767"/>
    <lineage>
        <taxon>Bacteria</taxon>
        <taxon>Pseudomonadati</taxon>
        <taxon>Bacteroidota</taxon>
        <taxon>Saprospiria</taxon>
        <taxon>Saprospirales</taxon>
        <taxon>Lewinellaceae</taxon>
        <taxon>Neolewinella</taxon>
    </lineage>
</organism>
<evidence type="ECO:0000313" key="7">
    <source>
        <dbReference type="EMBL" id="TXF90239.1"/>
    </source>
</evidence>
<proteinExistence type="inferred from homology"/>
<sequence length="276" mass="31144">MKTRYGVHPEHFKTFTTDQTRTEFLAQNMMEAGKIELVYSHYDRFIFGGVVPTSAAIELPNDDDLRADYFLERRELGVLNLGGAGSVSVDGKTYELDRFDCLYVGRGSKTVSFASNDAGAPAHFYLNSAPAHKEYPTTKATQSDANRVELGDDEHANKRVLFQYIHENGVQSCQLVMGFTELLSGNIWNTFPPHTHERRMEVYLYFDVPQEELVMHFMGQPTETRHIAVRNFEAVISPPWSIHSGAGTSAYRFVWGMAGENQAFTDMDAAPLDNIR</sequence>
<dbReference type="NCBIfam" id="NF002091">
    <property type="entry name" value="PRK00924.1"/>
    <property type="match status" value="1"/>
</dbReference>
<evidence type="ECO:0000256" key="5">
    <source>
        <dbReference type="ARBA" id="ARBA00023235"/>
    </source>
</evidence>
<dbReference type="GO" id="GO:0008270">
    <property type="term" value="F:zinc ion binding"/>
    <property type="evidence" value="ECO:0007669"/>
    <property type="project" value="UniProtKB-UniRule"/>
</dbReference>
<feature type="binding site" evidence="6">
    <location>
        <position position="196"/>
    </location>
    <ligand>
        <name>Zn(2+)</name>
        <dbReference type="ChEBI" id="CHEBI:29105"/>
    </ligand>
</feature>
<dbReference type="GO" id="GO:0042840">
    <property type="term" value="P:D-glucuronate catabolic process"/>
    <property type="evidence" value="ECO:0007669"/>
    <property type="project" value="TreeGrafter"/>
</dbReference>
<dbReference type="UniPathway" id="UPA00545">
    <property type="reaction ID" value="UER00826"/>
</dbReference>
<accession>A0A5C7FXJ5</accession>
<dbReference type="PANTHER" id="PTHR38461:SF1">
    <property type="entry name" value="4-DEOXY-L-THREO-5-HEXOSULOSE-URONATE KETOL-ISOMERASE"/>
    <property type="match status" value="1"/>
</dbReference>
<dbReference type="CDD" id="cd20294">
    <property type="entry name" value="cupin_KduI_N"/>
    <property type="match status" value="1"/>
</dbReference>
<dbReference type="InterPro" id="IPR014710">
    <property type="entry name" value="RmlC-like_jellyroll"/>
</dbReference>
<feature type="binding site" evidence="6">
    <location>
        <position position="243"/>
    </location>
    <ligand>
        <name>Zn(2+)</name>
        <dbReference type="ChEBI" id="CHEBI:29105"/>
    </ligand>
</feature>
<gene>
    <name evidence="6 7" type="primary">kduI</name>
    <name evidence="7" type="ORF">FUA23_06890</name>
</gene>
<keyword evidence="3 6" id="KW-0479">Metal-binding</keyword>
<comment type="pathway">
    <text evidence="6">Glycan metabolism; pectin degradation; 2-dehydro-3-deoxy-D-gluconate from pectin: step 4/5.</text>
</comment>
<evidence type="ECO:0000313" key="8">
    <source>
        <dbReference type="Proteomes" id="UP000321907"/>
    </source>
</evidence>
<protein>
    <recommendedName>
        <fullName evidence="6">4-deoxy-L-threo-5-hexosulose-uronate ketol-isomerase</fullName>
        <ecNumber evidence="6">5.3.1.17</ecNumber>
    </recommendedName>
    <alternativeName>
        <fullName evidence="6">5-keto-4-deoxyuronate isomerase</fullName>
    </alternativeName>
    <alternativeName>
        <fullName evidence="6">DKI isomerase</fullName>
    </alternativeName>
</protein>